<name>A0A4Y5P1C9_9CAUD</name>
<accession>A0A4Y5P1C9</accession>
<dbReference type="Pfam" id="PF13155">
    <property type="entry name" value="Toprim_2"/>
    <property type="match status" value="1"/>
</dbReference>
<evidence type="ECO:0000256" key="1">
    <source>
        <dbReference type="ARBA" id="ARBA00022478"/>
    </source>
</evidence>
<dbReference type="SUPFAM" id="SSF57783">
    <property type="entry name" value="Zinc beta-ribbon"/>
    <property type="match status" value="1"/>
</dbReference>
<keyword evidence="5" id="KW-0235">DNA replication</keyword>
<dbReference type="GO" id="GO:0006269">
    <property type="term" value="P:DNA replication, synthesis of primer"/>
    <property type="evidence" value="ECO:0007669"/>
    <property type="project" value="UniProtKB-KW"/>
</dbReference>
<dbReference type="Proteomes" id="UP000308921">
    <property type="component" value="Segment"/>
</dbReference>
<feature type="domain" description="Toprim" evidence="7">
    <location>
        <begin position="176"/>
        <end position="253"/>
    </location>
</feature>
<evidence type="ECO:0000256" key="4">
    <source>
        <dbReference type="ARBA" id="ARBA00022695"/>
    </source>
</evidence>
<dbReference type="GO" id="GO:0016779">
    <property type="term" value="F:nucleotidyltransferase activity"/>
    <property type="evidence" value="ECO:0007669"/>
    <property type="project" value="UniProtKB-KW"/>
</dbReference>
<dbReference type="EMBL" id="MK770119">
    <property type="protein sequence ID" value="QCW23770.1"/>
    <property type="molecule type" value="Genomic_DNA"/>
</dbReference>
<dbReference type="InterPro" id="IPR036977">
    <property type="entry name" value="DNA_primase_Znf_CHC2"/>
</dbReference>
<dbReference type="PANTHER" id="PTHR30313">
    <property type="entry name" value="DNA PRIMASE"/>
    <property type="match status" value="1"/>
</dbReference>
<keyword evidence="2" id="KW-0639">Primosome</keyword>
<keyword evidence="9" id="KW-1185">Reference proteome</keyword>
<dbReference type="InterPro" id="IPR013264">
    <property type="entry name" value="DNAG_N"/>
</dbReference>
<keyword evidence="3" id="KW-0808">Transferase</keyword>
<sequence length="296" mass="33394">MNRILELLDTKGIQYRDVGGDILIHCLNPEHEDSHPSLRIDRETGVMHCLSCGFGKGIPSIYHYFNESLFRQSPRLANVQRTIRDILKSNTSLSIPDSASFFEDDYRGIKGATFKKYFAFQDLQEWEGRIVFPITDSVGRIVVFLGRSYQGSASPKYLLKPKDISAPIFPMRYNEPVLLMVEGIFDMLNLEDKGLNNAVACFGTHQFSMDNISDKFSSFILAGVKVVVILLDNDKSGNAAAQKVARMIRDKTRLTPIIANHLLPEGKDPGDLDDDEVETMYREIEILVANTLQNEI</sequence>
<evidence type="ECO:0000256" key="3">
    <source>
        <dbReference type="ARBA" id="ARBA00022679"/>
    </source>
</evidence>
<evidence type="ECO:0000259" key="7">
    <source>
        <dbReference type="SMART" id="SM00493"/>
    </source>
</evidence>
<dbReference type="GO" id="GO:0003677">
    <property type="term" value="F:DNA binding"/>
    <property type="evidence" value="ECO:0007669"/>
    <property type="project" value="InterPro"/>
</dbReference>
<dbReference type="SMART" id="SM00493">
    <property type="entry name" value="TOPRIM"/>
    <property type="match status" value="1"/>
</dbReference>
<dbReference type="InterPro" id="IPR050219">
    <property type="entry name" value="DnaG_primase"/>
</dbReference>
<evidence type="ECO:0000256" key="6">
    <source>
        <dbReference type="ARBA" id="ARBA00023163"/>
    </source>
</evidence>
<dbReference type="InterPro" id="IPR034154">
    <property type="entry name" value="TOPRIM_DnaG/twinkle"/>
</dbReference>
<keyword evidence="4" id="KW-0548">Nucleotidyltransferase</keyword>
<dbReference type="GO" id="GO:0008270">
    <property type="term" value="F:zinc ion binding"/>
    <property type="evidence" value="ECO:0007669"/>
    <property type="project" value="InterPro"/>
</dbReference>
<organism evidence="8 9">
    <name type="scientific">Pantoea phage vB_PagS_AAS21</name>
    <dbReference type="NCBI Taxonomy" id="2575261"/>
    <lineage>
        <taxon>Viruses</taxon>
        <taxon>Duplodnaviria</taxon>
        <taxon>Heunggongvirae</taxon>
        <taxon>Uroviricota</taxon>
        <taxon>Caudoviricetes</taxon>
        <taxon>Demerecviridae</taxon>
        <taxon>Keyvirus</taxon>
        <taxon>Keyvirus AAS21</taxon>
    </lineage>
</organism>
<proteinExistence type="predicted"/>
<evidence type="ECO:0000313" key="9">
    <source>
        <dbReference type="Proteomes" id="UP000308921"/>
    </source>
</evidence>
<dbReference type="InterPro" id="IPR006171">
    <property type="entry name" value="TOPRIM_dom"/>
</dbReference>
<keyword evidence="1" id="KW-0240">DNA-directed RNA polymerase</keyword>
<dbReference type="Gene3D" id="3.90.580.10">
    <property type="entry name" value="Zinc finger, CHC2-type domain"/>
    <property type="match status" value="1"/>
</dbReference>
<protein>
    <submittedName>
        <fullName evidence="8">DNA primase</fullName>
    </submittedName>
</protein>
<dbReference type="GO" id="GO:0000428">
    <property type="term" value="C:DNA-directed RNA polymerase complex"/>
    <property type="evidence" value="ECO:0007669"/>
    <property type="project" value="UniProtKB-KW"/>
</dbReference>
<evidence type="ECO:0000256" key="5">
    <source>
        <dbReference type="ARBA" id="ARBA00022705"/>
    </source>
</evidence>
<dbReference type="CDD" id="cd01029">
    <property type="entry name" value="TOPRIM_primases"/>
    <property type="match status" value="1"/>
</dbReference>
<dbReference type="Pfam" id="PF08275">
    <property type="entry name" value="DNAG_N"/>
    <property type="match status" value="1"/>
</dbReference>
<dbReference type="Gene3D" id="3.90.980.10">
    <property type="entry name" value="DNA primase, catalytic core, N-terminal domain"/>
    <property type="match status" value="1"/>
</dbReference>
<dbReference type="InterPro" id="IPR037068">
    <property type="entry name" value="DNA_primase_core_N_sf"/>
</dbReference>
<dbReference type="SUPFAM" id="SSF56731">
    <property type="entry name" value="DNA primase core"/>
    <property type="match status" value="1"/>
</dbReference>
<dbReference type="PANTHER" id="PTHR30313:SF2">
    <property type="entry name" value="DNA PRIMASE"/>
    <property type="match status" value="1"/>
</dbReference>
<gene>
    <name evidence="8" type="ORF">AAS21_gp032</name>
</gene>
<keyword evidence="6" id="KW-0804">Transcription</keyword>
<dbReference type="Gene3D" id="3.40.1360.10">
    <property type="match status" value="1"/>
</dbReference>
<evidence type="ECO:0000256" key="2">
    <source>
        <dbReference type="ARBA" id="ARBA00022515"/>
    </source>
</evidence>
<reference evidence="8 9" key="1">
    <citation type="submission" date="2019-04" db="EMBL/GenBank/DDBJ databases">
        <title>Complete genome sequence of Pantoea bacteriophage vB_PagS_AAS21.</title>
        <authorList>
            <person name="Truncaite L."/>
            <person name="Simoliuniene M."/>
            <person name="Zajanckauskaite A."/>
            <person name="Meskys R."/>
            <person name="Simoliunas E."/>
        </authorList>
    </citation>
    <scope>NUCLEOTIDE SEQUENCE [LARGE SCALE GENOMIC DNA]</scope>
</reference>
<evidence type="ECO:0000313" key="8">
    <source>
        <dbReference type="EMBL" id="QCW23770.1"/>
    </source>
</evidence>